<dbReference type="Pfam" id="PF14184">
    <property type="entry name" value="YrvL"/>
    <property type="match status" value="1"/>
</dbReference>
<evidence type="ECO:0000313" key="1">
    <source>
        <dbReference type="EMBL" id="QOY27457.1"/>
    </source>
</evidence>
<proteinExistence type="predicted"/>
<dbReference type="Proteomes" id="UP000587477">
    <property type="component" value="Chromosome"/>
</dbReference>
<organism evidence="1 2">
    <name type="scientific">Bacillus velezensis</name>
    <dbReference type="NCBI Taxonomy" id="492670"/>
    <lineage>
        <taxon>Bacteria</taxon>
        <taxon>Bacillati</taxon>
        <taxon>Bacillota</taxon>
        <taxon>Bacilli</taxon>
        <taxon>Bacillales</taxon>
        <taxon>Bacillaceae</taxon>
        <taxon>Bacillus</taxon>
        <taxon>Bacillus amyloliquefaciens group</taxon>
    </lineage>
</organism>
<dbReference type="AlphaFoldDB" id="A0A7D7C8H9"/>
<protein>
    <submittedName>
        <fullName evidence="1">Membrane-bound negative regulator YvrL</fullName>
    </submittedName>
</protein>
<accession>A0A7D7C8H9</accession>
<reference evidence="2" key="1">
    <citation type="submission" date="2020-10" db="EMBL/GenBank/DDBJ databases">
        <title>Complete genome sequence of Bacillus velezensis NST6.</title>
        <authorList>
            <person name="Choi J."/>
        </authorList>
    </citation>
    <scope>NUCLEOTIDE SEQUENCE [LARGE SCALE GENOMIC DNA]</scope>
    <source>
        <strain evidence="2">NST6</strain>
    </source>
</reference>
<name>A0A7D7C8H9_BACVE</name>
<dbReference type="RefSeq" id="WP_003151772.1">
    <property type="nucleotide sequence ID" value="NZ_AP028932.1"/>
</dbReference>
<dbReference type="EMBL" id="CP063687">
    <property type="protein sequence ID" value="QOY27457.1"/>
    <property type="molecule type" value="Genomic_DNA"/>
</dbReference>
<evidence type="ECO:0000313" key="2">
    <source>
        <dbReference type="Proteomes" id="UP000587477"/>
    </source>
</evidence>
<gene>
    <name evidence="1" type="primary">yvrL</name>
    <name evidence="1" type="ORF">BACVE_002470</name>
</gene>
<dbReference type="InterPro" id="IPR025912">
    <property type="entry name" value="YrvL"/>
</dbReference>
<sequence length="140" mass="15757">MINQNGTKMFFLQVLRYALAAAAVLFGYFIVMMAVFSLAGTSYGSMAYVLLFSVLFILLGLCFEPLERLMIHSFTFFGTGRLPFLLLAGTVQLLFLWMTAYTTDKLIEKIWLSTTEELIVAGVFFVLDKCVSGQKQPRAH</sequence>